<accession>A0A378SL34</accession>
<proteinExistence type="predicted"/>
<name>A0A378SL34_9MYCO</name>
<sequence>MPSLKQRNNGDFGSSALNPFTMCPVFTCVSETHCMSERFETFDSYGWRSNPFEIQSRLV</sequence>
<organism evidence="1 2">
    <name type="scientific">Mycolicibacterium gilvum</name>
    <dbReference type="NCBI Taxonomy" id="1804"/>
    <lineage>
        <taxon>Bacteria</taxon>
        <taxon>Bacillati</taxon>
        <taxon>Actinomycetota</taxon>
        <taxon>Actinomycetes</taxon>
        <taxon>Mycobacteriales</taxon>
        <taxon>Mycobacteriaceae</taxon>
        <taxon>Mycolicibacterium</taxon>
    </lineage>
</organism>
<gene>
    <name evidence="1" type="ORF">NCTC10742_01788</name>
</gene>
<evidence type="ECO:0000313" key="1">
    <source>
        <dbReference type="EMBL" id="STZ42574.1"/>
    </source>
</evidence>
<dbReference type="Proteomes" id="UP000254291">
    <property type="component" value="Unassembled WGS sequence"/>
</dbReference>
<dbReference type="AlphaFoldDB" id="A0A378SL34"/>
<evidence type="ECO:0000313" key="2">
    <source>
        <dbReference type="Proteomes" id="UP000254291"/>
    </source>
</evidence>
<protein>
    <submittedName>
        <fullName evidence="1">Uncharacterized protein</fullName>
    </submittedName>
</protein>
<dbReference type="EMBL" id="UGQM01000001">
    <property type="protein sequence ID" value="STZ42574.1"/>
    <property type="molecule type" value="Genomic_DNA"/>
</dbReference>
<reference evidence="1 2" key="1">
    <citation type="submission" date="2018-06" db="EMBL/GenBank/DDBJ databases">
        <authorList>
            <consortium name="Pathogen Informatics"/>
            <person name="Doyle S."/>
        </authorList>
    </citation>
    <scope>NUCLEOTIDE SEQUENCE [LARGE SCALE GENOMIC DNA]</scope>
    <source>
        <strain evidence="1 2">NCTC10742</strain>
    </source>
</reference>